<dbReference type="Pfam" id="PF12349">
    <property type="entry name" value="Sterol-sensing"/>
    <property type="match status" value="1"/>
</dbReference>
<name>A0A9W7B506_9STRA</name>
<organism evidence="9 10">
    <name type="scientific">Triparma laevis f. inornata</name>
    <dbReference type="NCBI Taxonomy" id="1714386"/>
    <lineage>
        <taxon>Eukaryota</taxon>
        <taxon>Sar</taxon>
        <taxon>Stramenopiles</taxon>
        <taxon>Ochrophyta</taxon>
        <taxon>Bolidophyceae</taxon>
        <taxon>Parmales</taxon>
        <taxon>Triparmaceae</taxon>
        <taxon>Triparma</taxon>
    </lineage>
</organism>
<feature type="transmembrane region" description="Helical" evidence="7">
    <location>
        <begin position="940"/>
        <end position="970"/>
    </location>
</feature>
<dbReference type="InterPro" id="IPR004869">
    <property type="entry name" value="MMPL_dom"/>
</dbReference>
<dbReference type="InterPro" id="IPR052081">
    <property type="entry name" value="Dispatched_Hh_regulator"/>
</dbReference>
<dbReference type="EMBL" id="BLQM01000342">
    <property type="protein sequence ID" value="GMH84336.1"/>
    <property type="molecule type" value="Genomic_DNA"/>
</dbReference>
<feature type="transmembrane region" description="Helical" evidence="7">
    <location>
        <begin position="869"/>
        <end position="887"/>
    </location>
</feature>
<accession>A0A9W7B506</accession>
<gene>
    <name evidence="9" type="ORF">TL16_g09893</name>
</gene>
<feature type="transmembrane region" description="Helical" evidence="7">
    <location>
        <begin position="450"/>
        <end position="470"/>
    </location>
</feature>
<dbReference type="InterPro" id="IPR000731">
    <property type="entry name" value="SSD"/>
</dbReference>
<evidence type="ECO:0000256" key="7">
    <source>
        <dbReference type="SAM" id="Phobius"/>
    </source>
</evidence>
<dbReference type="SUPFAM" id="SSF82866">
    <property type="entry name" value="Multidrug efflux transporter AcrB transmembrane domain"/>
    <property type="match status" value="2"/>
</dbReference>
<dbReference type="GO" id="GO:0022857">
    <property type="term" value="F:transmembrane transporter activity"/>
    <property type="evidence" value="ECO:0007669"/>
    <property type="project" value="TreeGrafter"/>
</dbReference>
<feature type="transmembrane region" description="Helical" evidence="7">
    <location>
        <begin position="908"/>
        <end position="928"/>
    </location>
</feature>
<evidence type="ECO:0000313" key="10">
    <source>
        <dbReference type="Proteomes" id="UP001162640"/>
    </source>
</evidence>
<reference evidence="10" key="1">
    <citation type="journal article" date="2023" name="Commun. Biol.">
        <title>Genome analysis of Parmales, the sister group of diatoms, reveals the evolutionary specialization of diatoms from phago-mixotrophs to photoautotrophs.</title>
        <authorList>
            <person name="Ban H."/>
            <person name="Sato S."/>
            <person name="Yoshikawa S."/>
            <person name="Yamada K."/>
            <person name="Nakamura Y."/>
            <person name="Ichinomiya M."/>
            <person name="Sato N."/>
            <person name="Blanc-Mathieu R."/>
            <person name="Endo H."/>
            <person name="Kuwata A."/>
            <person name="Ogata H."/>
        </authorList>
    </citation>
    <scope>NUCLEOTIDE SEQUENCE [LARGE SCALE GENOMIC DNA]</scope>
</reference>
<dbReference type="PANTHER" id="PTHR45951">
    <property type="entry name" value="PROTEIN DISPATCHED-RELATED"/>
    <property type="match status" value="1"/>
</dbReference>
<dbReference type="PANTHER" id="PTHR45951:SF7">
    <property type="entry name" value="SSD DOMAIN-CONTAINING PROTEIN"/>
    <property type="match status" value="1"/>
</dbReference>
<feature type="domain" description="SSD" evidence="8">
    <location>
        <begin position="841"/>
        <end position="969"/>
    </location>
</feature>
<dbReference type="PROSITE" id="PS50156">
    <property type="entry name" value="SSD"/>
    <property type="match status" value="2"/>
</dbReference>
<evidence type="ECO:0000256" key="5">
    <source>
        <dbReference type="ARBA" id="ARBA00023180"/>
    </source>
</evidence>
<proteinExistence type="inferred from homology"/>
<sequence length="1003" mass="110052">MGTDTPVPPSGESEMVSYTPAPASENLGGAVPKAITIGEVGEDASFFDKVSAKIARTYANDICKYFCIMIWTLVIIMFASFALWGTSQPGEYDWTVSSHRYSKDQDAVSSAFDVVDALVEAGETESRTTKSFIHSIFYIYEHSETSTTTTIATASHIKTMCEIEANLATLDGKSPYTDYCAVIPDTSGKCSNMTLSYPLLYYGANHDWSCPLLEQSDVDIKTNDMISQLGTDAGMLFYGFFFDKDVEGTGYPVKTRSMVQLGSPLEGYTSETDKMTEQYALYEKLFTEWEEPMFDYVDVAHSPTKSAFNQKHTKSGIEVRYWGFDIQQLEFKRVVNLDMMFSMASLLFVYIWIWVHTGSFFLASIGMLQIVASLPIGNAIYKGVFQIPYFDTLHTLVIFLVLGVGADDVFVLVDGWKQTAELVPRDEANQSEAEYLAKRMTIAYSRTAQAVFNTSFTTAMAFVATAISPIMPISTFGIYAALCIVINYIMVITFTPTAVLVWETRVSKWRGCPCPCNAKKEEVGEDNGNGRGGIVEKFFDALYIPAMTGSKAVAIASILACVAWGFVAASMALKLTPPTEQEKWFSDEHMFTGLLEDNSNLFLGGVDDQYTKMNFVYGITGIDRDLNPSGDKYNKYIPSDNRGTVVFDADFDITNSDTQADILTACTTIQDYACDAKACGGTGSTLARPLGVTCFLDEFDAWLASTYSEARDGLSSANFITRLKEFRADTKPSSDPIAGSWEQIIGVVDGHIKYVNIPTVSTLPTLRPLDEKKEVRDVVDDLLKALDVGRATTGTVTTDAGIAWTWMVTEQGLVDGLFTGFAICFPVAFVVLIVATKNVIVSFYAIASIMMIVSSVMGVVQSIGYDLGVAESIAGIIVIGFSVDYVVHLAHMYMEGLDDGKVTSKDRFIYACTHMGSTVVAGAITTGGSGSFMAFCQLTFFFKMALLIVLTIVFSLLYALFFFMPMLLLFGPDTTMGNIVKIEKFSDGNFKERGPSMAKVESA</sequence>
<feature type="transmembrane region" description="Helical" evidence="7">
    <location>
        <begin position="62"/>
        <end position="84"/>
    </location>
</feature>
<evidence type="ECO:0000256" key="1">
    <source>
        <dbReference type="ARBA" id="ARBA00004141"/>
    </source>
</evidence>
<feature type="domain" description="SSD" evidence="8">
    <location>
        <begin position="360"/>
        <end position="501"/>
    </location>
</feature>
<feature type="transmembrane region" description="Helical" evidence="7">
    <location>
        <begin position="476"/>
        <end position="502"/>
    </location>
</feature>
<dbReference type="AlphaFoldDB" id="A0A9W7B506"/>
<keyword evidence="3 7" id="KW-1133">Transmembrane helix</keyword>
<protein>
    <recommendedName>
        <fullName evidence="8">SSD domain-containing protein</fullName>
    </recommendedName>
</protein>
<evidence type="ECO:0000256" key="4">
    <source>
        <dbReference type="ARBA" id="ARBA00023136"/>
    </source>
</evidence>
<dbReference type="GO" id="GO:0016020">
    <property type="term" value="C:membrane"/>
    <property type="evidence" value="ECO:0007669"/>
    <property type="project" value="UniProtKB-SubCell"/>
</dbReference>
<evidence type="ECO:0000256" key="3">
    <source>
        <dbReference type="ARBA" id="ARBA00022989"/>
    </source>
</evidence>
<comment type="caution">
    <text evidence="9">The sequence shown here is derived from an EMBL/GenBank/DDBJ whole genome shotgun (WGS) entry which is preliminary data.</text>
</comment>
<evidence type="ECO:0000256" key="6">
    <source>
        <dbReference type="ARBA" id="ARBA00038046"/>
    </source>
</evidence>
<dbReference type="Gene3D" id="1.20.1640.10">
    <property type="entry name" value="Multidrug efflux transporter AcrB transmembrane domain"/>
    <property type="match status" value="2"/>
</dbReference>
<dbReference type="InterPro" id="IPR053958">
    <property type="entry name" value="HMGCR/SNAP/NPC1-like_SSD"/>
</dbReference>
<feature type="transmembrane region" description="Helical" evidence="7">
    <location>
        <begin position="393"/>
        <end position="413"/>
    </location>
</feature>
<evidence type="ECO:0000313" key="9">
    <source>
        <dbReference type="EMBL" id="GMH84336.1"/>
    </source>
</evidence>
<feature type="transmembrane region" description="Helical" evidence="7">
    <location>
        <begin position="843"/>
        <end position="863"/>
    </location>
</feature>
<comment type="similarity">
    <text evidence="6">Belongs to the dispatched family.</text>
</comment>
<keyword evidence="4 7" id="KW-0472">Membrane</keyword>
<feature type="transmembrane region" description="Helical" evidence="7">
    <location>
        <begin position="552"/>
        <end position="573"/>
    </location>
</feature>
<dbReference type="Proteomes" id="UP001162640">
    <property type="component" value="Unassembled WGS sequence"/>
</dbReference>
<keyword evidence="2 7" id="KW-0812">Transmembrane</keyword>
<dbReference type="Pfam" id="PF03176">
    <property type="entry name" value="MMPL"/>
    <property type="match status" value="1"/>
</dbReference>
<comment type="subcellular location">
    <subcellularLocation>
        <location evidence="1">Membrane</location>
        <topology evidence="1">Multi-pass membrane protein</topology>
    </subcellularLocation>
</comment>
<feature type="transmembrane region" description="Helical" evidence="7">
    <location>
        <begin position="817"/>
        <end position="836"/>
    </location>
</feature>
<keyword evidence="5" id="KW-0325">Glycoprotein</keyword>
<evidence type="ECO:0000256" key="2">
    <source>
        <dbReference type="ARBA" id="ARBA00022692"/>
    </source>
</evidence>
<evidence type="ECO:0000259" key="8">
    <source>
        <dbReference type="PROSITE" id="PS50156"/>
    </source>
</evidence>